<dbReference type="Proteomes" id="UP000002315">
    <property type="component" value="Chromosome"/>
</dbReference>
<dbReference type="EMBL" id="CP002278">
    <property type="protein sequence ID" value="ADP77714.1"/>
    <property type="molecule type" value="Genomic_DNA"/>
</dbReference>
<accession>E3GZI2</accession>
<keyword evidence="3 6" id="KW-0067">ATP-binding</keyword>
<evidence type="ECO:0000256" key="1">
    <source>
        <dbReference type="ARBA" id="ARBA00022490"/>
    </source>
</evidence>
<organism evidence="7 8">
    <name type="scientific">Methanothermus fervidus (strain ATCC 43054 / DSM 2088 / JCM 10308 / V24 S)</name>
    <dbReference type="NCBI Taxonomy" id="523846"/>
    <lineage>
        <taxon>Archaea</taxon>
        <taxon>Methanobacteriati</taxon>
        <taxon>Methanobacteriota</taxon>
        <taxon>Methanomada group</taxon>
        <taxon>Methanobacteria</taxon>
        <taxon>Methanobacteriales</taxon>
        <taxon>Methanothermaceae</taxon>
        <taxon>Methanothermus</taxon>
    </lineage>
</organism>
<keyword evidence="8" id="KW-1185">Reference proteome</keyword>
<dbReference type="STRING" id="523846.Mfer_0916"/>
<evidence type="ECO:0000256" key="6">
    <source>
        <dbReference type="HAMAP-Rule" id="MF_02207"/>
    </source>
</evidence>
<evidence type="ECO:0000313" key="8">
    <source>
        <dbReference type="Proteomes" id="UP000002315"/>
    </source>
</evidence>
<dbReference type="GO" id="GO:0000902">
    <property type="term" value="P:cell morphogenesis"/>
    <property type="evidence" value="ECO:0007669"/>
    <property type="project" value="InterPro"/>
</dbReference>
<dbReference type="OrthoDB" id="50063at2157"/>
<sequence>MFFKKESEKKENKEKVTRKKVSNVKSLGIDLGTLNTVVAVPAGDKFEIYEIPSVVAVKKEDPSHVLAVGEEAKLMLGRTPEDIIAVRPLRRGVIESISQAKALLIHAVKKGSKNDVSSVERIVVGVPGDVSEVERKAVEEISKEIGIKNVITISEALAAAIGEGLPIADASGTMIIDLGAGSSDVAVISLGGITDIETFRYGGDNIDENLVRLVKEKYDVEIGLHEAEKCKIKVGMVKCNKELENKKIKIIGKCSKTNKPKEITVDSKMVAEAAEPLMKKLINALSDILERLSPELISGVYKRSVVVGGVSQIRGLKERIYEEVGIPVKISNDPLKVVAKGAAIVAAEPRALEPEIRLKAMK</sequence>
<dbReference type="GO" id="GO:0005524">
    <property type="term" value="F:ATP binding"/>
    <property type="evidence" value="ECO:0007669"/>
    <property type="project" value="UniProtKB-KW"/>
</dbReference>
<keyword evidence="2 6" id="KW-0547">Nucleotide-binding</keyword>
<comment type="similarity">
    <text evidence="5 6">Belongs to the FtsA/MreB family.</text>
</comment>
<keyword evidence="4 6" id="KW-0133">Cell shape</keyword>
<evidence type="ECO:0000256" key="2">
    <source>
        <dbReference type="ARBA" id="ARBA00022741"/>
    </source>
</evidence>
<dbReference type="CDD" id="cd10225">
    <property type="entry name" value="ASKHA_NBD_MreB-like"/>
    <property type="match status" value="1"/>
</dbReference>
<comment type="function">
    <text evidence="6">Forms membrane-associated dynamic filaments that are essential for cell shape determination. Acts by regulating cell wall synthesis and cell elongation, and thus cell shape. A feedback loop between cell geometry and MreB localization may maintain elongated cell shape by targeting cell wall growth to regions of negative cell wall curvature.</text>
</comment>
<dbReference type="HAMAP" id="MF_02207">
    <property type="entry name" value="MreB"/>
    <property type="match status" value="1"/>
</dbReference>
<comment type="caution">
    <text evidence="6">Lacks conserved residue(s) required for the propagation of feature annotation.</text>
</comment>
<dbReference type="InterPro" id="IPR004753">
    <property type="entry name" value="MreB"/>
</dbReference>
<dbReference type="HOGENOM" id="CLU_052037_0_0_2"/>
<dbReference type="GO" id="GO:0005737">
    <property type="term" value="C:cytoplasm"/>
    <property type="evidence" value="ECO:0007669"/>
    <property type="project" value="UniProtKB-SubCell"/>
</dbReference>
<comment type="subcellular location">
    <subcellularLocation>
        <location evidence="6">Cytoplasm</location>
    </subcellularLocation>
    <text evidence="6">Membrane-associated.</text>
</comment>
<name>E3GZI2_METFV</name>
<evidence type="ECO:0000256" key="5">
    <source>
        <dbReference type="ARBA" id="ARBA00023458"/>
    </source>
</evidence>
<evidence type="ECO:0000256" key="4">
    <source>
        <dbReference type="ARBA" id="ARBA00022960"/>
    </source>
</evidence>
<dbReference type="PANTHER" id="PTHR42749">
    <property type="entry name" value="CELL SHAPE-DETERMINING PROTEIN MREB"/>
    <property type="match status" value="1"/>
</dbReference>
<dbReference type="InterPro" id="IPR043129">
    <property type="entry name" value="ATPase_NBD"/>
</dbReference>
<dbReference type="Pfam" id="PF06723">
    <property type="entry name" value="MreB_Mbl"/>
    <property type="match status" value="1"/>
</dbReference>
<evidence type="ECO:0000256" key="3">
    <source>
        <dbReference type="ARBA" id="ARBA00022840"/>
    </source>
</evidence>
<proteinExistence type="inferred from homology"/>
<dbReference type="KEGG" id="mfv:Mfer_0916"/>
<dbReference type="PANTHER" id="PTHR42749:SF1">
    <property type="entry name" value="CELL SHAPE-DETERMINING PROTEIN MREB"/>
    <property type="match status" value="1"/>
</dbReference>
<comment type="subunit">
    <text evidence="6">Forms polymers.</text>
</comment>
<dbReference type="PRINTS" id="PR01652">
    <property type="entry name" value="SHAPEPROTEIN"/>
</dbReference>
<dbReference type="AlphaFoldDB" id="E3GZI2"/>
<gene>
    <name evidence="6" type="primary">mreB</name>
    <name evidence="7" type="ordered locus">Mfer_0916</name>
</gene>
<dbReference type="GO" id="GO:0008360">
    <property type="term" value="P:regulation of cell shape"/>
    <property type="evidence" value="ECO:0007669"/>
    <property type="project" value="UniProtKB-UniRule"/>
</dbReference>
<protein>
    <recommendedName>
        <fullName evidence="6">Cell shape-determining protein MreB</fullName>
    </recommendedName>
</protein>
<evidence type="ECO:0000313" key="7">
    <source>
        <dbReference type="EMBL" id="ADP77714.1"/>
    </source>
</evidence>
<dbReference type="InterPro" id="IPR056546">
    <property type="entry name" value="MreB_MamK-like"/>
</dbReference>
<reference evidence="7 8" key="1">
    <citation type="journal article" date="2010" name="Stand. Genomic Sci.">
        <title>Complete genome sequence of Methanothermus fervidus type strain (V24S).</title>
        <authorList>
            <person name="Anderson I."/>
            <person name="Djao O.D."/>
            <person name="Misra M."/>
            <person name="Chertkov O."/>
            <person name="Nolan M."/>
            <person name="Lucas S."/>
            <person name="Lapidus A."/>
            <person name="Del Rio T.G."/>
            <person name="Tice H."/>
            <person name="Cheng J.F."/>
            <person name="Tapia R."/>
            <person name="Han C."/>
            <person name="Goodwin L."/>
            <person name="Pitluck S."/>
            <person name="Liolios K."/>
            <person name="Ivanova N."/>
            <person name="Mavromatis K."/>
            <person name="Mikhailova N."/>
            <person name="Pati A."/>
            <person name="Brambilla E."/>
            <person name="Chen A."/>
            <person name="Palaniappan K."/>
            <person name="Land M."/>
            <person name="Hauser L."/>
            <person name="Chang Y.J."/>
            <person name="Jeffries C.D."/>
            <person name="Sikorski J."/>
            <person name="Spring S."/>
            <person name="Rohde M."/>
            <person name="Eichinger K."/>
            <person name="Huber H."/>
            <person name="Wirth R."/>
            <person name="Goker M."/>
            <person name="Detter J.C."/>
            <person name="Woyke T."/>
            <person name="Bristow J."/>
            <person name="Eisen J.A."/>
            <person name="Markowitz V."/>
            <person name="Hugenholtz P."/>
            <person name="Klenk H.P."/>
            <person name="Kyrpides N.C."/>
        </authorList>
    </citation>
    <scope>NUCLEOTIDE SEQUENCE [LARGE SCALE GENOMIC DNA]</scope>
    <source>
        <strain evidence="8">ATCC 43054 / DSM 2088 / JCM 10308 / V24 S</strain>
    </source>
</reference>
<dbReference type="SUPFAM" id="SSF53067">
    <property type="entry name" value="Actin-like ATPase domain"/>
    <property type="match status" value="2"/>
</dbReference>
<keyword evidence="1 6" id="KW-0963">Cytoplasm</keyword>
<feature type="binding site" evidence="6">
    <location>
        <begin position="180"/>
        <end position="182"/>
    </location>
    <ligand>
        <name>ATP</name>
        <dbReference type="ChEBI" id="CHEBI:30616"/>
    </ligand>
</feature>
<dbReference type="Gene3D" id="3.30.420.40">
    <property type="match status" value="2"/>
</dbReference>